<dbReference type="OrthoDB" id="350602at2"/>
<evidence type="ECO:0000256" key="3">
    <source>
        <dbReference type="ARBA" id="ARBA00022679"/>
    </source>
</evidence>
<keyword evidence="6" id="KW-0460">Magnesium</keyword>
<evidence type="ECO:0000256" key="6">
    <source>
        <dbReference type="PIRSR" id="PIRSR000699-2"/>
    </source>
</evidence>
<keyword evidence="3" id="KW-0808">Transferase</keyword>
<dbReference type="AlphaFoldDB" id="A0A2U1T6V8"/>
<dbReference type="EMBL" id="QEEZ01000008">
    <property type="protein sequence ID" value="PWC01737.1"/>
    <property type="molecule type" value="Genomic_DNA"/>
</dbReference>
<feature type="binding site" evidence="6">
    <location>
        <position position="81"/>
    </location>
    <ligand>
        <name>Mg(2+)</name>
        <dbReference type="ChEBI" id="CHEBI:18420"/>
        <note>ligand shared between all trimeric partners</note>
    </ligand>
</feature>
<sequence length="105" mass="11292">MAEPANSESAMGLILHGGTARSHAMNAIREAKAGDFEAARASLAEADKSFIEAHAFQKALLTQEVRGGSTELSLLLIHGEDHLMTAQVIKDLAVEFVDLYERIDA</sequence>
<dbReference type="InterPro" id="IPR003188">
    <property type="entry name" value="PTS_IIA_lac/cel"/>
</dbReference>
<dbReference type="Proteomes" id="UP000244989">
    <property type="component" value="Unassembled WGS sequence"/>
</dbReference>
<evidence type="ECO:0000256" key="1">
    <source>
        <dbReference type="ARBA" id="ARBA00022448"/>
    </source>
</evidence>
<dbReference type="Gene3D" id="1.20.58.80">
    <property type="entry name" value="Phosphotransferase system, lactose/cellobiose-type IIA subunit"/>
    <property type="match status" value="1"/>
</dbReference>
<dbReference type="GO" id="GO:0016740">
    <property type="term" value="F:transferase activity"/>
    <property type="evidence" value="ECO:0007669"/>
    <property type="project" value="UniProtKB-KW"/>
</dbReference>
<keyword evidence="9" id="KW-1185">Reference proteome</keyword>
<comment type="caution">
    <text evidence="8">The sequence shown here is derived from an EMBL/GenBank/DDBJ whole genome shotgun (WGS) entry which is preliminary data.</text>
</comment>
<feature type="active site" description="Tele-phosphohistidine intermediate" evidence="5">
    <location>
        <position position="78"/>
    </location>
</feature>
<dbReference type="KEGG" id="cyz:C3B44_02140"/>
<dbReference type="PROSITE" id="PS51095">
    <property type="entry name" value="PTS_EIIA_TYPE_3"/>
    <property type="match status" value="1"/>
</dbReference>
<dbReference type="InterPro" id="IPR036542">
    <property type="entry name" value="PTS_IIA_lac/cel_sf"/>
</dbReference>
<dbReference type="PANTHER" id="PTHR34382">
    <property type="entry name" value="PTS SYSTEM N,N'-DIACETYLCHITOBIOSE-SPECIFIC EIIA COMPONENT"/>
    <property type="match status" value="1"/>
</dbReference>
<keyword evidence="1" id="KW-0813">Transport</keyword>
<dbReference type="Pfam" id="PF02255">
    <property type="entry name" value="PTS_IIA"/>
    <property type="match status" value="1"/>
</dbReference>
<dbReference type="RefSeq" id="WP_108430915.1">
    <property type="nucleotide sequence ID" value="NZ_CP026947.1"/>
</dbReference>
<dbReference type="GO" id="GO:0009401">
    <property type="term" value="P:phosphoenolpyruvate-dependent sugar phosphotransferase system"/>
    <property type="evidence" value="ECO:0007669"/>
    <property type="project" value="UniProtKB-KW"/>
</dbReference>
<dbReference type="PANTHER" id="PTHR34382:SF7">
    <property type="entry name" value="PTS SYSTEM N,N'-DIACETYLCHITOBIOSE-SPECIFIC EIIA COMPONENT"/>
    <property type="match status" value="1"/>
</dbReference>
<proteinExistence type="predicted"/>
<organism evidence="8 9">
    <name type="scientific">Corynebacterium yudongzhengii</name>
    <dbReference type="NCBI Taxonomy" id="2080740"/>
    <lineage>
        <taxon>Bacteria</taxon>
        <taxon>Bacillati</taxon>
        <taxon>Actinomycetota</taxon>
        <taxon>Actinomycetes</taxon>
        <taxon>Mycobacteriales</taxon>
        <taxon>Corynebacteriaceae</taxon>
        <taxon>Corynebacterium</taxon>
    </lineage>
</organism>
<dbReference type="CDD" id="cd00215">
    <property type="entry name" value="PTS_IIA_lac"/>
    <property type="match status" value="1"/>
</dbReference>
<evidence type="ECO:0000256" key="5">
    <source>
        <dbReference type="PIRSR" id="PIRSR000699-1"/>
    </source>
</evidence>
<dbReference type="GO" id="GO:0046872">
    <property type="term" value="F:metal ion binding"/>
    <property type="evidence" value="ECO:0007669"/>
    <property type="project" value="UniProtKB-KW"/>
</dbReference>
<name>A0A2U1T6V8_9CORY</name>
<protein>
    <submittedName>
        <fullName evidence="8">PTS lactose/cellobiose transporter subunit IIA</fullName>
    </submittedName>
</protein>
<reference evidence="9" key="1">
    <citation type="submission" date="2018-04" db="EMBL/GenBank/DDBJ databases">
        <authorList>
            <person name="Liu S."/>
            <person name="Wang Z."/>
            <person name="Li J."/>
        </authorList>
    </citation>
    <scope>NUCLEOTIDE SEQUENCE [LARGE SCALE GENOMIC DNA]</scope>
    <source>
        <strain evidence="9">2189</strain>
    </source>
</reference>
<evidence type="ECO:0000313" key="8">
    <source>
        <dbReference type="EMBL" id="PWC01737.1"/>
    </source>
</evidence>
<accession>A0A2U1T6V8</accession>
<keyword evidence="6" id="KW-0479">Metal-binding</keyword>
<dbReference type="PIRSF" id="PIRSF000699">
    <property type="entry name" value="PTS_IILac_III"/>
    <property type="match status" value="1"/>
</dbReference>
<evidence type="ECO:0000313" key="9">
    <source>
        <dbReference type="Proteomes" id="UP000244989"/>
    </source>
</evidence>
<feature type="modified residue" description="Phosphohistidine; by HPr" evidence="7">
    <location>
        <position position="78"/>
    </location>
</feature>
<evidence type="ECO:0000256" key="4">
    <source>
        <dbReference type="ARBA" id="ARBA00022683"/>
    </source>
</evidence>
<gene>
    <name evidence="8" type="ORF">DF222_05225</name>
</gene>
<dbReference type="SUPFAM" id="SSF46973">
    <property type="entry name" value="Enzyme IIa from lactose specific PTS, IIa-lac"/>
    <property type="match status" value="1"/>
</dbReference>
<evidence type="ECO:0000256" key="7">
    <source>
        <dbReference type="PROSITE-ProRule" id="PRU00418"/>
    </source>
</evidence>
<comment type="cofactor">
    <cofactor evidence="6">
        <name>Mg(2+)</name>
        <dbReference type="ChEBI" id="CHEBI:18420"/>
    </cofactor>
    <text evidence="6">Binds 1 Mg(2+) ion per trimer.</text>
</comment>
<evidence type="ECO:0000256" key="2">
    <source>
        <dbReference type="ARBA" id="ARBA00022597"/>
    </source>
</evidence>
<keyword evidence="4" id="KW-0598">Phosphotransferase system</keyword>
<keyword evidence="2" id="KW-0762">Sugar transport</keyword>